<organism evidence="1 2">
    <name type="scientific">Mortierella alpina</name>
    <name type="common">Oleaginous fungus</name>
    <name type="synonym">Mortierella renispora</name>
    <dbReference type="NCBI Taxonomy" id="64518"/>
    <lineage>
        <taxon>Eukaryota</taxon>
        <taxon>Fungi</taxon>
        <taxon>Fungi incertae sedis</taxon>
        <taxon>Mucoromycota</taxon>
        <taxon>Mortierellomycotina</taxon>
        <taxon>Mortierellomycetes</taxon>
        <taxon>Mortierellales</taxon>
        <taxon>Mortierellaceae</taxon>
        <taxon>Mortierella</taxon>
    </lineage>
</organism>
<name>A0A9P6IMF8_MORAP</name>
<accession>A0A9P6IMF8</accession>
<dbReference type="AlphaFoldDB" id="A0A9P6IMF8"/>
<comment type="caution">
    <text evidence="1">The sequence shown here is derived from an EMBL/GenBank/DDBJ whole genome shotgun (WGS) entry which is preliminary data.</text>
</comment>
<reference evidence="1" key="1">
    <citation type="journal article" date="2020" name="Fungal Divers.">
        <title>Resolving the Mortierellaceae phylogeny through synthesis of multi-gene phylogenetics and phylogenomics.</title>
        <authorList>
            <person name="Vandepol N."/>
            <person name="Liber J."/>
            <person name="Desiro A."/>
            <person name="Na H."/>
            <person name="Kennedy M."/>
            <person name="Barry K."/>
            <person name="Grigoriev I.V."/>
            <person name="Miller A.N."/>
            <person name="O'Donnell K."/>
            <person name="Stajich J.E."/>
            <person name="Bonito G."/>
        </authorList>
    </citation>
    <scope>NUCLEOTIDE SEQUENCE</scope>
    <source>
        <strain evidence="1">CK1249</strain>
    </source>
</reference>
<evidence type="ECO:0000313" key="1">
    <source>
        <dbReference type="EMBL" id="KAF9938953.1"/>
    </source>
</evidence>
<feature type="non-terminal residue" evidence="1">
    <location>
        <position position="1"/>
    </location>
</feature>
<proteinExistence type="predicted"/>
<keyword evidence="2" id="KW-1185">Reference proteome</keyword>
<sequence>MTPAAWRVLAVTSGNDYAVSKTGFGPTKNTTLIKTICAGGATHELNILARYCHRQNMDPGHFHDAVNVFFNNSETLQPQAPATTALDDLYLDSVFRVGLILQSYRDDRESKRFLKDLITAPPYYRCAKP</sequence>
<evidence type="ECO:0000313" key="2">
    <source>
        <dbReference type="Proteomes" id="UP000738359"/>
    </source>
</evidence>
<dbReference type="Proteomes" id="UP000738359">
    <property type="component" value="Unassembled WGS sequence"/>
</dbReference>
<gene>
    <name evidence="1" type="ORF">BGZ70_006499</name>
</gene>
<protein>
    <submittedName>
        <fullName evidence="1">Uncharacterized protein</fullName>
    </submittedName>
</protein>
<dbReference type="EMBL" id="JAAAHY010003670">
    <property type="protein sequence ID" value="KAF9938953.1"/>
    <property type="molecule type" value="Genomic_DNA"/>
</dbReference>